<keyword evidence="1" id="KW-0472">Membrane</keyword>
<dbReference type="Proteomes" id="UP001500635">
    <property type="component" value="Unassembled WGS sequence"/>
</dbReference>
<evidence type="ECO:0000313" key="3">
    <source>
        <dbReference type="Proteomes" id="UP001500635"/>
    </source>
</evidence>
<accession>A0ABP8J759</accession>
<keyword evidence="3" id="KW-1185">Reference proteome</keyword>
<proteinExistence type="predicted"/>
<feature type="transmembrane region" description="Helical" evidence="1">
    <location>
        <begin position="15"/>
        <end position="36"/>
    </location>
</feature>
<gene>
    <name evidence="2" type="ORF">GCM10023147_09280</name>
</gene>
<keyword evidence="1" id="KW-1133">Transmembrane helix</keyword>
<sequence>MEQIDISSQPTPSGWWLAAVNLVIGLGFVLGCGAILSGADGDVGTIVFASLGVALGLFLLAAVVTVVTRMIVRTTIASVTAEGVTLWRIRDPDLRFWRWDEVARVTTRPIRAKGSQIGTSVRFEMRPGPRLDALDPATPRSMRGVAASYVKAKTSIGLTTLVRPGWDELEPEIERFREAHTD</sequence>
<evidence type="ECO:0000256" key="1">
    <source>
        <dbReference type="SAM" id="Phobius"/>
    </source>
</evidence>
<protein>
    <recommendedName>
        <fullName evidence="4">PH domain-containing protein</fullName>
    </recommendedName>
</protein>
<evidence type="ECO:0000313" key="2">
    <source>
        <dbReference type="EMBL" id="GAA4386256.1"/>
    </source>
</evidence>
<dbReference type="EMBL" id="BAABFR010000009">
    <property type="protein sequence ID" value="GAA4386256.1"/>
    <property type="molecule type" value="Genomic_DNA"/>
</dbReference>
<reference evidence="3" key="1">
    <citation type="journal article" date="2019" name="Int. J. Syst. Evol. Microbiol.">
        <title>The Global Catalogue of Microorganisms (GCM) 10K type strain sequencing project: providing services to taxonomists for standard genome sequencing and annotation.</title>
        <authorList>
            <consortium name="The Broad Institute Genomics Platform"/>
            <consortium name="The Broad Institute Genome Sequencing Center for Infectious Disease"/>
            <person name="Wu L."/>
            <person name="Ma J."/>
        </authorList>
    </citation>
    <scope>NUCLEOTIDE SEQUENCE [LARGE SCALE GENOMIC DNA]</scope>
    <source>
        <strain evidence="3">JCM 17688</strain>
    </source>
</reference>
<name>A0ABP8J759_9ACTN</name>
<comment type="caution">
    <text evidence="2">The sequence shown here is derived from an EMBL/GenBank/DDBJ whole genome shotgun (WGS) entry which is preliminary data.</text>
</comment>
<evidence type="ECO:0008006" key="4">
    <source>
        <dbReference type="Google" id="ProtNLM"/>
    </source>
</evidence>
<dbReference type="RefSeq" id="WP_344991549.1">
    <property type="nucleotide sequence ID" value="NZ_BAABFR010000009.1"/>
</dbReference>
<organism evidence="2 3">
    <name type="scientific">Tsukamurella soli</name>
    <dbReference type="NCBI Taxonomy" id="644556"/>
    <lineage>
        <taxon>Bacteria</taxon>
        <taxon>Bacillati</taxon>
        <taxon>Actinomycetota</taxon>
        <taxon>Actinomycetes</taxon>
        <taxon>Mycobacteriales</taxon>
        <taxon>Tsukamurellaceae</taxon>
        <taxon>Tsukamurella</taxon>
    </lineage>
</organism>
<keyword evidence="1" id="KW-0812">Transmembrane</keyword>
<feature type="transmembrane region" description="Helical" evidence="1">
    <location>
        <begin position="43"/>
        <end position="64"/>
    </location>
</feature>